<evidence type="ECO:0000256" key="15">
    <source>
        <dbReference type="RuleBase" id="RU366025"/>
    </source>
</evidence>
<dbReference type="Gene3D" id="3.30.40.10">
    <property type="entry name" value="Zinc/RING finger domain, C3HC4 (zinc finger)"/>
    <property type="match status" value="2"/>
</dbReference>
<dbReference type="PROSITE" id="PS00973">
    <property type="entry name" value="USP_2"/>
    <property type="match status" value="1"/>
</dbReference>
<evidence type="ECO:0000256" key="9">
    <source>
        <dbReference type="ARBA" id="ARBA00022807"/>
    </source>
</evidence>
<evidence type="ECO:0000259" key="16">
    <source>
        <dbReference type="PROSITE" id="PS50030"/>
    </source>
</evidence>
<dbReference type="CDD" id="cd14298">
    <property type="entry name" value="UBA2_scUBP14_like"/>
    <property type="match status" value="1"/>
</dbReference>
<dbReference type="FunFam" id="3.30.40.10:FF:000396">
    <property type="entry name" value="Ubiquitin carboxyl-terminal hydrolase"/>
    <property type="match status" value="1"/>
</dbReference>
<evidence type="ECO:0000256" key="7">
    <source>
        <dbReference type="ARBA" id="ARBA00022786"/>
    </source>
</evidence>
<dbReference type="InterPro" id="IPR033864">
    <property type="entry name" value="UBA2_scUBP14-like"/>
</dbReference>
<dbReference type="InterPro" id="IPR038765">
    <property type="entry name" value="Papain-like_cys_pep_sf"/>
</dbReference>
<dbReference type="FunFam" id="1.10.8.10:FF:000086">
    <property type="entry name" value="Ubiquitin carboxyl-terminal hydrolase"/>
    <property type="match status" value="1"/>
</dbReference>
<dbReference type="InterPro" id="IPR050185">
    <property type="entry name" value="Ub_carboxyl-term_hydrolase"/>
</dbReference>
<dbReference type="EMBL" id="CP014586">
    <property type="protein sequence ID" value="ANZ77106.1"/>
    <property type="molecule type" value="Genomic_DNA"/>
</dbReference>
<dbReference type="OrthoDB" id="361536at2759"/>
<dbReference type="GO" id="GO:0004843">
    <property type="term" value="F:cysteine-type deubiquitinase activity"/>
    <property type="evidence" value="ECO:0007669"/>
    <property type="project" value="UniProtKB-UniRule"/>
</dbReference>
<proteinExistence type="inferred from homology"/>
<keyword evidence="20" id="KW-1185">Reference proteome</keyword>
<feature type="binding site" evidence="13">
    <location>
        <position position="213"/>
    </location>
    <ligand>
        <name>Zn(2+)</name>
        <dbReference type="ChEBI" id="CHEBI:29105"/>
    </ligand>
</feature>
<dbReference type="InterPro" id="IPR018200">
    <property type="entry name" value="USP_CS"/>
</dbReference>
<keyword evidence="9 11" id="KW-0788">Thiol protease</keyword>
<dbReference type="SMART" id="SM00165">
    <property type="entry name" value="UBA"/>
    <property type="match status" value="2"/>
</dbReference>
<protein>
    <recommendedName>
        <fullName evidence="11 15">Ubiquitin carboxyl-terminal hydrolase</fullName>
        <ecNumber evidence="11 15">3.4.19.12</ecNumber>
    </recommendedName>
</protein>
<dbReference type="SMART" id="SM00290">
    <property type="entry name" value="ZnF_UBP"/>
    <property type="match status" value="2"/>
</dbReference>
<dbReference type="PIRSF" id="PIRSF016308">
    <property type="entry name" value="UBP"/>
    <property type="match status" value="1"/>
</dbReference>
<evidence type="ECO:0000256" key="1">
    <source>
        <dbReference type="ARBA" id="ARBA00000707"/>
    </source>
</evidence>
<evidence type="ECO:0000313" key="20">
    <source>
        <dbReference type="Proteomes" id="UP000094565"/>
    </source>
</evidence>
<dbReference type="InterPro" id="IPR016652">
    <property type="entry name" value="Ubiquitinyl_hydrolase"/>
</dbReference>
<dbReference type="SUPFAM" id="SSF46934">
    <property type="entry name" value="UBA-like"/>
    <property type="match status" value="1"/>
</dbReference>
<dbReference type="SUPFAM" id="SSF54001">
    <property type="entry name" value="Cysteine proteinases"/>
    <property type="match status" value="1"/>
</dbReference>
<dbReference type="Proteomes" id="UP000094565">
    <property type="component" value="Chromosome 3"/>
</dbReference>
<feature type="active site" description="Proton acceptor" evidence="12">
    <location>
        <position position="743"/>
    </location>
</feature>
<dbReference type="InterPro" id="IPR001394">
    <property type="entry name" value="Peptidase_C19_UCH"/>
</dbReference>
<feature type="active site" description="Nucleophile" evidence="12">
    <location>
        <position position="316"/>
    </location>
</feature>
<dbReference type="InterPro" id="IPR013083">
    <property type="entry name" value="Znf_RING/FYVE/PHD"/>
</dbReference>
<dbReference type="InterPro" id="IPR041432">
    <property type="entry name" value="UBP13_Znf-UBP_var"/>
</dbReference>
<feature type="binding site" evidence="13">
    <location>
        <position position="200"/>
    </location>
    <ligand>
        <name>Zn(2+)</name>
        <dbReference type="ChEBI" id="CHEBI:29105"/>
    </ligand>
</feature>
<comment type="similarity">
    <text evidence="2 11 15">Belongs to the peptidase C19 family.</text>
</comment>
<dbReference type="GO" id="GO:0016579">
    <property type="term" value="P:protein deubiquitination"/>
    <property type="evidence" value="ECO:0007669"/>
    <property type="project" value="InterPro"/>
</dbReference>
<dbReference type="Pfam" id="PF17807">
    <property type="entry name" value="zf-UBP_var"/>
    <property type="match status" value="1"/>
</dbReference>
<organism evidence="19 20">
    <name type="scientific">Komagataella pastoris</name>
    <name type="common">Yeast</name>
    <name type="synonym">Pichia pastoris</name>
    <dbReference type="NCBI Taxonomy" id="4922"/>
    <lineage>
        <taxon>Eukaryota</taxon>
        <taxon>Fungi</taxon>
        <taxon>Dikarya</taxon>
        <taxon>Ascomycota</taxon>
        <taxon>Saccharomycotina</taxon>
        <taxon>Pichiomycetes</taxon>
        <taxon>Pichiales</taxon>
        <taxon>Pichiaceae</taxon>
        <taxon>Komagataella</taxon>
    </lineage>
</organism>
<evidence type="ECO:0000256" key="12">
    <source>
        <dbReference type="PIRSR" id="PIRSR016308-1"/>
    </source>
</evidence>
<feature type="domain" description="UBP-type" evidence="18">
    <location>
        <begin position="159"/>
        <end position="265"/>
    </location>
</feature>
<keyword evidence="7 11" id="KW-0833">Ubl conjugation pathway</keyword>
<evidence type="ECO:0000259" key="18">
    <source>
        <dbReference type="PROSITE" id="PS50271"/>
    </source>
</evidence>
<name>A0A1B2JGE6_PICPA</name>
<accession>A0A1B2JGE6</accession>
<dbReference type="Pfam" id="PF00443">
    <property type="entry name" value="UCH"/>
    <property type="match status" value="1"/>
</dbReference>
<feature type="domain" description="UBA" evidence="16">
    <location>
        <begin position="651"/>
        <end position="691"/>
    </location>
</feature>
<keyword evidence="10 11" id="KW-0862">Zinc</keyword>
<keyword evidence="5" id="KW-0677">Repeat</keyword>
<evidence type="ECO:0000256" key="5">
    <source>
        <dbReference type="ARBA" id="ARBA00022737"/>
    </source>
</evidence>
<dbReference type="FunFam" id="1.10.8.10:FF:000103">
    <property type="entry name" value="Ubiquitin carboxyl-terminal hydrolase"/>
    <property type="match status" value="1"/>
</dbReference>
<dbReference type="PROSITE" id="PS50271">
    <property type="entry name" value="ZF_UBP"/>
    <property type="match status" value="1"/>
</dbReference>
<feature type="binding site" evidence="13">
    <location>
        <position position="183"/>
    </location>
    <ligand>
        <name>Zn(2+)</name>
        <dbReference type="ChEBI" id="CHEBI:29105"/>
    </ligand>
</feature>
<dbReference type="GO" id="GO:0006508">
    <property type="term" value="P:proteolysis"/>
    <property type="evidence" value="ECO:0007669"/>
    <property type="project" value="UniProtKB-KW"/>
</dbReference>
<dbReference type="Pfam" id="PF00627">
    <property type="entry name" value="UBA"/>
    <property type="match status" value="2"/>
</dbReference>
<evidence type="ECO:0000313" key="19">
    <source>
        <dbReference type="EMBL" id="ANZ77106.1"/>
    </source>
</evidence>
<keyword evidence="6 14" id="KW-0863">Zinc-finger</keyword>
<dbReference type="InterPro" id="IPR028889">
    <property type="entry name" value="USP"/>
</dbReference>
<dbReference type="CDD" id="cd02658">
    <property type="entry name" value="Peptidase_C19B"/>
    <property type="match status" value="1"/>
</dbReference>
<evidence type="ECO:0000259" key="17">
    <source>
        <dbReference type="PROSITE" id="PS50235"/>
    </source>
</evidence>
<reference evidence="19 20" key="1">
    <citation type="submission" date="2016-02" db="EMBL/GenBank/DDBJ databases">
        <title>Comparative genomic and transcriptomic foundation for Pichia pastoris.</title>
        <authorList>
            <person name="Love K.R."/>
            <person name="Shah K.A."/>
            <person name="Whittaker C.A."/>
            <person name="Wu J."/>
            <person name="Bartlett M.C."/>
            <person name="Ma D."/>
            <person name="Leeson R.L."/>
            <person name="Priest M."/>
            <person name="Young S.K."/>
            <person name="Love J.C."/>
        </authorList>
    </citation>
    <scope>NUCLEOTIDE SEQUENCE [LARGE SCALE GENOMIC DNA]</scope>
    <source>
        <strain evidence="19 20">ATCC 28485</strain>
    </source>
</reference>
<dbReference type="Pfam" id="PF02148">
    <property type="entry name" value="zf-UBP"/>
    <property type="match status" value="1"/>
</dbReference>
<dbReference type="InterPro" id="IPR009060">
    <property type="entry name" value="UBA-like_sf"/>
</dbReference>
<sequence length="795" mass="90287">MACTHFNSADSIKAPTKGTPIFKDDCMLCFDTAFEPKGLDICLHCFQSFSRGDLNHTQLHSTLFDHTLYLNLKKVLKPKRERKEGEESPEKIAKLEIRDQSEEDLFNIQTALFCSSCDDQFPVKQEDLPASTSSIVDTVLHSSSNERKEEIKSWEQEILPCHHCFDIVQQPIKDLDLTKCQSCDLKENLWICVVCGSLGCGRQQFGGIPGNSHALSHFQTHENHNIAVKLGSLSSDSADCYCYNCNDEVKVPELGKYLSRFGINIHEVVKTEKNLTELQIEQNVKWDFNMDQKDGKSLVPVFGRELTGFKNLGNSCYLASVLQTLFSLQSYKQFFLNRDFPIDKLTTPNADLNIQLIKIADGLLSGRYSVPDFSTTEEIKFQRGIKPFGFKNLIGQNHAEFSTMKQQDAYEFWLYIMDKIDDLYASEEDRPNSPLHFVLENKLKCSTCSSVRFIKEITNSLSLPVEDTVLDFDDDGRERYQPVTFESCFKNWAQEEEIEHKCSFCNGEKLVKSHSLQTFPDVLTVSTERIKLKNWVPVKTDVPILFKRAEEKTLERIDLSNLRSQGLLEGESLMPEDVSDIEEAGFEPNSEAIQQLEAMGFPTNRCLKALFNTGNLSAEDAMNWLFSHMEDPDIDSPFELPKGNSSKPANEPSQEMVDNLVSMGFTSKLAKKALILNNINIEAAVEWLFSNPDDDGEIADEPPKAKSQEEQISELIVKESIKRPEYKLLAVICHKGMTVHSGHYVVFIKKKIDGQPRWILFNDEKVVLADEANIKEMESNGYLYIFAKVGSKDDL</sequence>
<evidence type="ECO:0000256" key="13">
    <source>
        <dbReference type="PIRSR" id="PIRSR016308-3"/>
    </source>
</evidence>
<dbReference type="PROSITE" id="PS50030">
    <property type="entry name" value="UBA"/>
    <property type="match status" value="2"/>
</dbReference>
<dbReference type="CDD" id="cd14385">
    <property type="entry name" value="UBA1_spUBP14_like"/>
    <property type="match status" value="1"/>
</dbReference>
<dbReference type="SUPFAM" id="SSF57850">
    <property type="entry name" value="RING/U-box"/>
    <property type="match status" value="2"/>
</dbReference>
<keyword evidence="4 11" id="KW-0479">Metal-binding</keyword>
<dbReference type="EC" id="3.4.19.12" evidence="11 15"/>
<evidence type="ECO:0000256" key="2">
    <source>
        <dbReference type="ARBA" id="ARBA00009085"/>
    </source>
</evidence>
<feature type="domain" description="UBA" evidence="16">
    <location>
        <begin position="587"/>
        <end position="628"/>
    </location>
</feature>
<feature type="binding site" evidence="13">
    <location>
        <position position="180"/>
    </location>
    <ligand>
        <name>Zn(2+)</name>
        <dbReference type="ChEBI" id="CHEBI:29105"/>
    </ligand>
</feature>
<dbReference type="PROSITE" id="PS50235">
    <property type="entry name" value="USP_3"/>
    <property type="match status" value="1"/>
</dbReference>
<dbReference type="Gene3D" id="1.10.8.10">
    <property type="entry name" value="DNA helicase RuvA subunit, C-terminal domain"/>
    <property type="match status" value="2"/>
</dbReference>
<evidence type="ECO:0000256" key="4">
    <source>
        <dbReference type="ARBA" id="ARBA00022723"/>
    </source>
</evidence>
<dbReference type="GO" id="GO:0008270">
    <property type="term" value="F:zinc ion binding"/>
    <property type="evidence" value="ECO:0007669"/>
    <property type="project" value="UniProtKB-UniRule"/>
</dbReference>
<evidence type="ECO:0000256" key="8">
    <source>
        <dbReference type="ARBA" id="ARBA00022801"/>
    </source>
</evidence>
<evidence type="ECO:0000256" key="6">
    <source>
        <dbReference type="ARBA" id="ARBA00022771"/>
    </source>
</evidence>
<evidence type="ECO:0000256" key="10">
    <source>
        <dbReference type="ARBA" id="ARBA00022833"/>
    </source>
</evidence>
<evidence type="ECO:0000256" key="14">
    <source>
        <dbReference type="PROSITE-ProRule" id="PRU00502"/>
    </source>
</evidence>
<dbReference type="AlphaFoldDB" id="A0A1B2JGE6"/>
<evidence type="ECO:0000256" key="11">
    <source>
        <dbReference type="PIRNR" id="PIRNR016308"/>
    </source>
</evidence>
<dbReference type="InterPro" id="IPR001607">
    <property type="entry name" value="Znf_UBP"/>
</dbReference>
<dbReference type="PROSITE" id="PS00972">
    <property type="entry name" value="USP_1"/>
    <property type="match status" value="1"/>
</dbReference>
<dbReference type="InterPro" id="IPR015940">
    <property type="entry name" value="UBA"/>
</dbReference>
<dbReference type="Gene3D" id="3.90.70.10">
    <property type="entry name" value="Cysteine proteinases"/>
    <property type="match status" value="1"/>
</dbReference>
<dbReference type="PANTHER" id="PTHR21646:SF10">
    <property type="entry name" value="UBIQUITIN CARBOXYL-TERMINAL HYDROLASE 14"/>
    <property type="match status" value="1"/>
</dbReference>
<evidence type="ECO:0000256" key="3">
    <source>
        <dbReference type="ARBA" id="ARBA00022670"/>
    </source>
</evidence>
<keyword evidence="3 11" id="KW-0645">Protease</keyword>
<keyword evidence="8 11" id="KW-0378">Hydrolase</keyword>
<dbReference type="PANTHER" id="PTHR21646">
    <property type="entry name" value="UBIQUITIN CARBOXYL-TERMINAL HYDROLASE"/>
    <property type="match status" value="1"/>
</dbReference>
<comment type="catalytic activity">
    <reaction evidence="1 11 15">
        <text>Thiol-dependent hydrolysis of ester, thioester, amide, peptide and isopeptide bonds formed by the C-terminal Gly of ubiquitin (a 76-residue protein attached to proteins as an intracellular targeting signal).</text>
        <dbReference type="EC" id="3.4.19.12"/>
    </reaction>
</comment>
<gene>
    <name evidence="19" type="primary">UBP14</name>
    <name evidence="19" type="ORF">ATY40_BA7503572</name>
</gene>
<feature type="domain" description="USP" evidence="17">
    <location>
        <begin position="307"/>
        <end position="789"/>
    </location>
</feature>